<dbReference type="PANTHER" id="PTHR28664:SF4">
    <property type="entry name" value="TIGHT JUNCTION-ASSOCIATED PROTEIN 1"/>
    <property type="match status" value="1"/>
</dbReference>
<reference evidence="6 7" key="1">
    <citation type="submission" date="2025-04" db="UniProtKB">
        <authorList>
            <consortium name="RefSeq"/>
        </authorList>
    </citation>
    <scope>IDENTIFICATION</scope>
    <source>
        <tissue evidence="6 7">Gonads</tissue>
    </source>
</reference>
<dbReference type="GO" id="GO:0016020">
    <property type="term" value="C:membrane"/>
    <property type="evidence" value="ECO:0007669"/>
    <property type="project" value="UniProtKB-SubCell"/>
</dbReference>
<organism evidence="5 7">
    <name type="scientific">Lingula anatina</name>
    <name type="common">Brachiopod</name>
    <name type="synonym">Lingula unguis</name>
    <dbReference type="NCBI Taxonomy" id="7574"/>
    <lineage>
        <taxon>Eukaryota</taxon>
        <taxon>Metazoa</taxon>
        <taxon>Spiralia</taxon>
        <taxon>Lophotrochozoa</taxon>
        <taxon>Brachiopoda</taxon>
        <taxon>Linguliformea</taxon>
        <taxon>Lingulata</taxon>
        <taxon>Lingulida</taxon>
        <taxon>Linguloidea</taxon>
        <taxon>Lingulidae</taxon>
        <taxon>Lingula</taxon>
    </lineage>
</organism>
<dbReference type="KEGG" id="lak:106178785"/>
<evidence type="ECO:0000313" key="7">
    <source>
        <dbReference type="RefSeq" id="XP_023933692.1"/>
    </source>
</evidence>
<evidence type="ECO:0000256" key="1">
    <source>
        <dbReference type="ARBA" id="ARBA00004170"/>
    </source>
</evidence>
<accession>A0A1S3K4L4</accession>
<dbReference type="RefSeq" id="XP_023933692.1">
    <property type="nucleotide sequence ID" value="XM_024077924.1"/>
</dbReference>
<keyword evidence="5" id="KW-1185">Reference proteome</keyword>
<gene>
    <name evidence="6 7" type="primary">LOC106178785</name>
</gene>
<dbReference type="RefSeq" id="XP_013417574.1">
    <property type="nucleotide sequence ID" value="XM_013562120.1"/>
</dbReference>
<evidence type="ECO:0000256" key="2">
    <source>
        <dbReference type="ARBA" id="ARBA00022553"/>
    </source>
</evidence>
<keyword evidence="4" id="KW-0175">Coiled coil</keyword>
<name>A0A1S3K4L4_LINAN</name>
<dbReference type="InterPro" id="IPR043441">
    <property type="entry name" value="Tjap1/BEGAIN"/>
</dbReference>
<dbReference type="STRING" id="7574.A0A1S3K4L4"/>
<evidence type="ECO:0000313" key="5">
    <source>
        <dbReference type="Proteomes" id="UP000085678"/>
    </source>
</evidence>
<proteinExistence type="predicted"/>
<dbReference type="OMA" id="NDCNIAI"/>
<evidence type="ECO:0000313" key="6">
    <source>
        <dbReference type="RefSeq" id="XP_013417574.1"/>
    </source>
</evidence>
<comment type="subcellular location">
    <subcellularLocation>
        <location evidence="1">Membrane</location>
        <topology evidence="1">Peripheral membrane protein</topology>
    </subcellularLocation>
</comment>
<keyword evidence="2" id="KW-0597">Phosphoprotein</keyword>
<dbReference type="AlphaFoldDB" id="A0A1S3K4L4"/>
<evidence type="ECO:0000256" key="4">
    <source>
        <dbReference type="SAM" id="Coils"/>
    </source>
</evidence>
<dbReference type="OrthoDB" id="10068192at2759"/>
<keyword evidence="3" id="KW-0472">Membrane</keyword>
<protein>
    <submittedName>
        <fullName evidence="6 7">Tight junction-associated protein 1</fullName>
    </submittedName>
</protein>
<dbReference type="GeneID" id="106178785"/>
<sequence>MKRAVLVMPKMVVCRECGCNCASCSNINSLDLHHEIEELKSKLLQSNGKITQMNVDHEESKRLGEMEVCRLQDELMKLRERYDRLLEGHKKMQKVNQGLEDKLLKLVNRFEVDKTALQKDVATMTTKLVDARITITDLEEECERYRSDCNTAVQLLQCKPSNFVAHRLNALPIDLQERVKSQLTREQIINMEDPPVGQVETKVIRVPMPTFPPTAMVYSVNKPTDDIEKANQENRQESVPMTLIAKVLTQPDPQRKPRKMYICDKCKVDVVFMDKDVQTSTSYEADIERVRGLGVHKSSRTSISSMLSENGSC</sequence>
<feature type="coiled-coil region" evidence="4">
    <location>
        <begin position="89"/>
        <end position="155"/>
    </location>
</feature>
<evidence type="ECO:0000256" key="3">
    <source>
        <dbReference type="ARBA" id="ARBA00023136"/>
    </source>
</evidence>
<dbReference type="Proteomes" id="UP000085678">
    <property type="component" value="Unplaced"/>
</dbReference>
<dbReference type="PANTHER" id="PTHR28664">
    <property type="entry name" value="TIGHT JUNCTION-ASSOCIATED PROTEIN 1"/>
    <property type="match status" value="1"/>
</dbReference>